<evidence type="ECO:0000313" key="1">
    <source>
        <dbReference type="EMBL" id="MBB6105414.1"/>
    </source>
</evidence>
<dbReference type="AlphaFoldDB" id="A0A7W9U1X6"/>
<accession>A0A7W9U1X6</accession>
<dbReference type="EMBL" id="JACHBW010000017">
    <property type="protein sequence ID" value="MBB6105414.1"/>
    <property type="molecule type" value="Genomic_DNA"/>
</dbReference>
<name>A0A7W9U1X6_9BURK</name>
<organism evidence="1 2">
    <name type="scientific">Paraburkholderia bannensis</name>
    <dbReference type="NCBI Taxonomy" id="765414"/>
    <lineage>
        <taxon>Bacteria</taxon>
        <taxon>Pseudomonadati</taxon>
        <taxon>Pseudomonadota</taxon>
        <taxon>Betaproteobacteria</taxon>
        <taxon>Burkholderiales</taxon>
        <taxon>Burkholderiaceae</taxon>
        <taxon>Paraburkholderia</taxon>
    </lineage>
</organism>
<reference evidence="1 2" key="1">
    <citation type="submission" date="2020-08" db="EMBL/GenBank/DDBJ databases">
        <title>Above-ground endophytic microbial communities from plants in different locations in the United States.</title>
        <authorList>
            <person name="Frank C."/>
        </authorList>
    </citation>
    <scope>NUCLEOTIDE SEQUENCE [LARGE SCALE GENOMIC DNA]</scope>
    <source>
        <strain evidence="1 2">WP4_2_2</strain>
    </source>
</reference>
<evidence type="ECO:0000313" key="2">
    <source>
        <dbReference type="Proteomes" id="UP000571554"/>
    </source>
</evidence>
<dbReference type="Proteomes" id="UP000571554">
    <property type="component" value="Unassembled WGS sequence"/>
</dbReference>
<proteinExistence type="predicted"/>
<gene>
    <name evidence="1" type="ORF">F4827_005281</name>
</gene>
<keyword evidence="2" id="KW-1185">Reference proteome</keyword>
<sequence>MTDSLARLETALEVLNSMIGFIVSEIAAEEAKPRPDAKMLARLHIKRQLLAFERRTLDAYDDVAIERVCRDYGRFLKAQRAGKTLVNESPARRQ</sequence>
<protein>
    <submittedName>
        <fullName evidence="1">Uncharacterized protein</fullName>
    </submittedName>
</protein>
<dbReference type="RefSeq" id="WP_183728760.1">
    <property type="nucleotide sequence ID" value="NZ_JACHBW010000017.1"/>
</dbReference>
<comment type="caution">
    <text evidence="1">The sequence shown here is derived from an EMBL/GenBank/DDBJ whole genome shotgun (WGS) entry which is preliminary data.</text>
</comment>